<organism evidence="8 9">
    <name type="scientific">Diacronema lutheri</name>
    <name type="common">Unicellular marine alga</name>
    <name type="synonym">Monochrysis lutheri</name>
    <dbReference type="NCBI Taxonomy" id="2081491"/>
    <lineage>
        <taxon>Eukaryota</taxon>
        <taxon>Haptista</taxon>
        <taxon>Haptophyta</taxon>
        <taxon>Pavlovophyceae</taxon>
        <taxon>Pavlovales</taxon>
        <taxon>Pavlovaceae</taxon>
        <taxon>Diacronema</taxon>
    </lineage>
</organism>
<reference evidence="8" key="1">
    <citation type="submission" date="2021-05" db="EMBL/GenBank/DDBJ databases">
        <title>The genome of the haptophyte Pavlova lutheri (Diacronema luteri, Pavlovales) - a model for lipid biosynthesis in eukaryotic algae.</title>
        <authorList>
            <person name="Hulatt C.J."/>
            <person name="Posewitz M.C."/>
        </authorList>
    </citation>
    <scope>NUCLEOTIDE SEQUENCE</scope>
    <source>
        <strain evidence="8">NIVA-4/92</strain>
    </source>
</reference>
<dbReference type="PANTHER" id="PTHR42920:SF5">
    <property type="entry name" value="EAMA DOMAIN-CONTAINING PROTEIN"/>
    <property type="match status" value="1"/>
</dbReference>
<dbReference type="OrthoDB" id="2017960at2759"/>
<feature type="transmembrane region" description="Helical" evidence="6">
    <location>
        <begin position="181"/>
        <end position="203"/>
    </location>
</feature>
<evidence type="ECO:0000256" key="1">
    <source>
        <dbReference type="ARBA" id="ARBA00004651"/>
    </source>
</evidence>
<keyword evidence="4 6" id="KW-1133">Transmembrane helix</keyword>
<evidence type="ECO:0000256" key="5">
    <source>
        <dbReference type="ARBA" id="ARBA00023136"/>
    </source>
</evidence>
<accession>A0A8J5XR71</accession>
<evidence type="ECO:0000256" key="4">
    <source>
        <dbReference type="ARBA" id="ARBA00022989"/>
    </source>
</evidence>
<sequence>MLSSGAADAPACTLLAPGQHALGAAEPLDGHPTGGPPQVNARLANLSRMAVLVLTIVWATNFPVIKAIYASGLTPPDYALIRFFLSAAALLPLARWDNWALILGAARCGAWVAAGYISQAIALSTASANKGAFICACQVIVVALLNAVRKRTCVARTWAASSLAICGVGLLELAGPVEPELADLWCLGMPLGFGLGYAALEALMEEYPNDARTVSAVKVAVVGLSALGWAVLRALLLGRGAQMFDGLTSPHLPWAALLYTGLVTTAGAILVESYAFKYVPATDAAVILATEPLWAALFAAHFLGEQLTGSDVAGGALVLAACIVNEVRSICPDRGKAAGRAHVEHVPLLLLPAECEAGAVAVSTAADLSPCRPRCTSAEHAHYCAFDDAGPPRARAHALSVPSNA</sequence>
<evidence type="ECO:0000313" key="9">
    <source>
        <dbReference type="Proteomes" id="UP000751190"/>
    </source>
</evidence>
<evidence type="ECO:0000256" key="2">
    <source>
        <dbReference type="ARBA" id="ARBA00022475"/>
    </source>
</evidence>
<evidence type="ECO:0000256" key="6">
    <source>
        <dbReference type="SAM" id="Phobius"/>
    </source>
</evidence>
<dbReference type="GO" id="GO:0005886">
    <property type="term" value="C:plasma membrane"/>
    <property type="evidence" value="ECO:0007669"/>
    <property type="project" value="UniProtKB-SubCell"/>
</dbReference>
<feature type="transmembrane region" description="Helical" evidence="6">
    <location>
        <begin position="131"/>
        <end position="148"/>
    </location>
</feature>
<dbReference type="InterPro" id="IPR051258">
    <property type="entry name" value="Diverse_Substrate_Transporter"/>
</dbReference>
<comment type="subcellular location">
    <subcellularLocation>
        <location evidence="1">Cell membrane</location>
        <topology evidence="1">Multi-pass membrane protein</topology>
    </subcellularLocation>
</comment>
<feature type="transmembrane region" description="Helical" evidence="6">
    <location>
        <begin position="155"/>
        <end position="175"/>
    </location>
</feature>
<evidence type="ECO:0000259" key="7">
    <source>
        <dbReference type="Pfam" id="PF00892"/>
    </source>
</evidence>
<feature type="transmembrane region" description="Helical" evidence="6">
    <location>
        <begin position="252"/>
        <end position="271"/>
    </location>
</feature>
<feature type="transmembrane region" description="Helical" evidence="6">
    <location>
        <begin position="108"/>
        <end position="125"/>
    </location>
</feature>
<dbReference type="PANTHER" id="PTHR42920">
    <property type="entry name" value="OS03G0707200 PROTEIN-RELATED"/>
    <property type="match status" value="1"/>
</dbReference>
<feature type="transmembrane region" description="Helical" evidence="6">
    <location>
        <begin position="215"/>
        <end position="232"/>
    </location>
</feature>
<dbReference type="Proteomes" id="UP000751190">
    <property type="component" value="Unassembled WGS sequence"/>
</dbReference>
<proteinExistence type="predicted"/>
<keyword evidence="9" id="KW-1185">Reference proteome</keyword>
<evidence type="ECO:0000256" key="3">
    <source>
        <dbReference type="ARBA" id="ARBA00022692"/>
    </source>
</evidence>
<keyword evidence="5 6" id="KW-0472">Membrane</keyword>
<gene>
    <name evidence="8" type="ORF">KFE25_002166</name>
</gene>
<keyword evidence="3 6" id="KW-0812">Transmembrane</keyword>
<dbReference type="InterPro" id="IPR000620">
    <property type="entry name" value="EamA_dom"/>
</dbReference>
<feature type="transmembrane region" description="Helical" evidence="6">
    <location>
        <begin position="50"/>
        <end position="72"/>
    </location>
</feature>
<dbReference type="Pfam" id="PF00892">
    <property type="entry name" value="EamA"/>
    <property type="match status" value="2"/>
</dbReference>
<comment type="caution">
    <text evidence="8">The sequence shown here is derived from an EMBL/GenBank/DDBJ whole genome shotgun (WGS) entry which is preliminary data.</text>
</comment>
<feature type="domain" description="EamA" evidence="7">
    <location>
        <begin position="183"/>
        <end position="324"/>
    </location>
</feature>
<dbReference type="EMBL" id="JAGTXO010000008">
    <property type="protein sequence ID" value="KAG8466410.1"/>
    <property type="molecule type" value="Genomic_DNA"/>
</dbReference>
<keyword evidence="2" id="KW-1003">Cell membrane</keyword>
<dbReference type="SUPFAM" id="SSF103481">
    <property type="entry name" value="Multidrug resistance efflux transporter EmrE"/>
    <property type="match status" value="1"/>
</dbReference>
<feature type="domain" description="EamA" evidence="7">
    <location>
        <begin position="50"/>
        <end position="171"/>
    </location>
</feature>
<dbReference type="OMA" id="WFLFKDS"/>
<dbReference type="InterPro" id="IPR037185">
    <property type="entry name" value="EmrE-like"/>
</dbReference>
<feature type="transmembrane region" description="Helical" evidence="6">
    <location>
        <begin position="78"/>
        <end position="96"/>
    </location>
</feature>
<name>A0A8J5XR71_DIALT</name>
<dbReference type="AlphaFoldDB" id="A0A8J5XR71"/>
<protein>
    <recommendedName>
        <fullName evidence="7">EamA domain-containing protein</fullName>
    </recommendedName>
</protein>
<evidence type="ECO:0000313" key="8">
    <source>
        <dbReference type="EMBL" id="KAG8466410.1"/>
    </source>
</evidence>